<evidence type="ECO:0000259" key="6">
    <source>
        <dbReference type="Pfam" id="PF00384"/>
    </source>
</evidence>
<comment type="cofactor">
    <cofactor evidence="1">
        <name>[4Fe-4S] cluster</name>
        <dbReference type="ChEBI" id="CHEBI:49883"/>
    </cofactor>
</comment>
<evidence type="ECO:0000256" key="2">
    <source>
        <dbReference type="ARBA" id="ARBA00004196"/>
    </source>
</evidence>
<gene>
    <name evidence="7" type="ORF">METZ01_LOCUS418653</name>
</gene>
<sequence>QVTKKTVKTFCYQCVAGPDLMEIEVENGTATRVESLYGIQDAHPGGGRVCVKAYGLIQKTYNPHRIKAPMKRTNPIKSKDQDPGFVEISWDEALEIISEKLKNIIATGLTDSSGYPRVAASFGGGGTPTQYMGTFPAFLSAIGNVDLGFGAGQGVKCYHSEHLYGELWHRAFIVAPDTPRVNYILSCGHNGDAATGVAGIWRHADARDRGMKRVQVEPHLSVTGAVSAEWIPIKPKTDAAFLYGVLNRIICERDWREVCDIPFLTEDTNAPY</sequence>
<keyword evidence="5" id="KW-0560">Oxidoreductase</keyword>
<evidence type="ECO:0000256" key="3">
    <source>
        <dbReference type="ARBA" id="ARBA00010312"/>
    </source>
</evidence>
<dbReference type="Gene3D" id="2.20.25.90">
    <property type="entry name" value="ADC-like domains"/>
    <property type="match status" value="1"/>
</dbReference>
<dbReference type="PANTHER" id="PTHR43598:SF5">
    <property type="entry name" value="DMSO REDUCTASE CHAIN A"/>
    <property type="match status" value="1"/>
</dbReference>
<feature type="non-terminal residue" evidence="7">
    <location>
        <position position="272"/>
    </location>
</feature>
<feature type="non-terminal residue" evidence="7">
    <location>
        <position position="1"/>
    </location>
</feature>
<dbReference type="PANTHER" id="PTHR43598">
    <property type="entry name" value="TUNGSTEN-CONTAINING FORMYLMETHANOFURAN DEHYDROGENASE 2 SUBUNIT B"/>
    <property type="match status" value="1"/>
</dbReference>
<keyword evidence="4" id="KW-0408">Iron</keyword>
<dbReference type="SUPFAM" id="SSF53706">
    <property type="entry name" value="Formate dehydrogenase/DMSO reductase, domains 1-3"/>
    <property type="match status" value="1"/>
</dbReference>
<dbReference type="InterPro" id="IPR006656">
    <property type="entry name" value="Mopterin_OxRdtase"/>
</dbReference>
<keyword evidence="4" id="KW-0479">Metal-binding</keyword>
<accession>A0A382X4J8</accession>
<protein>
    <recommendedName>
        <fullName evidence="6">Molybdopterin oxidoreductase domain-containing protein</fullName>
    </recommendedName>
</protein>
<organism evidence="7">
    <name type="scientific">marine metagenome</name>
    <dbReference type="NCBI Taxonomy" id="408172"/>
    <lineage>
        <taxon>unclassified sequences</taxon>
        <taxon>metagenomes</taxon>
        <taxon>ecological metagenomes</taxon>
    </lineage>
</organism>
<dbReference type="GO" id="GO:0016491">
    <property type="term" value="F:oxidoreductase activity"/>
    <property type="evidence" value="ECO:0007669"/>
    <property type="project" value="UniProtKB-KW"/>
</dbReference>
<comment type="similarity">
    <text evidence="3">Belongs to the prokaryotic molybdopterin-containing oxidoreductase family.</text>
</comment>
<evidence type="ECO:0000313" key="7">
    <source>
        <dbReference type="EMBL" id="SVD65799.1"/>
    </source>
</evidence>
<dbReference type="Gene3D" id="3.40.228.10">
    <property type="entry name" value="Dimethylsulfoxide Reductase, domain 2"/>
    <property type="match status" value="1"/>
</dbReference>
<dbReference type="EMBL" id="UINC01164776">
    <property type="protein sequence ID" value="SVD65799.1"/>
    <property type="molecule type" value="Genomic_DNA"/>
</dbReference>
<dbReference type="Gene3D" id="3.40.50.740">
    <property type="match status" value="1"/>
</dbReference>
<proteinExistence type="inferred from homology"/>
<dbReference type="AlphaFoldDB" id="A0A382X4J8"/>
<dbReference type="GO" id="GO:0030313">
    <property type="term" value="C:cell envelope"/>
    <property type="evidence" value="ECO:0007669"/>
    <property type="project" value="UniProtKB-SubCell"/>
</dbReference>
<dbReference type="Pfam" id="PF00384">
    <property type="entry name" value="Molybdopterin"/>
    <property type="match status" value="1"/>
</dbReference>
<feature type="domain" description="Molybdopterin oxidoreductase" evidence="6">
    <location>
        <begin position="65"/>
        <end position="247"/>
    </location>
</feature>
<evidence type="ECO:0000256" key="5">
    <source>
        <dbReference type="ARBA" id="ARBA00023002"/>
    </source>
</evidence>
<keyword evidence="4" id="KW-0004">4Fe-4S</keyword>
<evidence type="ECO:0000256" key="4">
    <source>
        <dbReference type="ARBA" id="ARBA00022485"/>
    </source>
</evidence>
<comment type="subcellular location">
    <subcellularLocation>
        <location evidence="2">Cell envelope</location>
    </subcellularLocation>
</comment>
<keyword evidence="4" id="KW-0411">Iron-sulfur</keyword>
<evidence type="ECO:0000256" key="1">
    <source>
        <dbReference type="ARBA" id="ARBA00001966"/>
    </source>
</evidence>
<reference evidence="7" key="1">
    <citation type="submission" date="2018-05" db="EMBL/GenBank/DDBJ databases">
        <authorList>
            <person name="Lanie J.A."/>
            <person name="Ng W.-L."/>
            <person name="Kazmierczak K.M."/>
            <person name="Andrzejewski T.M."/>
            <person name="Davidsen T.M."/>
            <person name="Wayne K.J."/>
            <person name="Tettelin H."/>
            <person name="Glass J.I."/>
            <person name="Rusch D."/>
            <person name="Podicherti R."/>
            <person name="Tsui H.-C.T."/>
            <person name="Winkler M.E."/>
        </authorList>
    </citation>
    <scope>NUCLEOTIDE SEQUENCE</scope>
</reference>
<name>A0A382X4J8_9ZZZZ</name>
<dbReference type="GO" id="GO:0051539">
    <property type="term" value="F:4 iron, 4 sulfur cluster binding"/>
    <property type="evidence" value="ECO:0007669"/>
    <property type="project" value="UniProtKB-KW"/>
</dbReference>